<dbReference type="AlphaFoldDB" id="A0A9X2EQN6"/>
<feature type="signal peptide" evidence="1">
    <location>
        <begin position="1"/>
        <end position="19"/>
    </location>
</feature>
<sequence length="82" mass="8591">MKKILIPLAAVVLASNVSAQPHQPPQEAIDACNNMAEGDACTVETPRGTLEGTCRMPPQVEQLVCVPARGKGGPGPRENDQS</sequence>
<proteinExistence type="predicted"/>
<protein>
    <recommendedName>
        <fullName evidence="4">DUF2282 domain-containing protein</fullName>
    </recommendedName>
</protein>
<evidence type="ECO:0000313" key="3">
    <source>
        <dbReference type="Proteomes" id="UP001139028"/>
    </source>
</evidence>
<feature type="chain" id="PRO_5040849737" description="DUF2282 domain-containing protein" evidence="1">
    <location>
        <begin position="20"/>
        <end position="82"/>
    </location>
</feature>
<dbReference type="EMBL" id="JALBWM010000069">
    <property type="protein sequence ID" value="MCO1335570.1"/>
    <property type="molecule type" value="Genomic_DNA"/>
</dbReference>
<organism evidence="2 3">
    <name type="scientific">Microbulbifer okhotskensis</name>
    <dbReference type="NCBI Taxonomy" id="2926617"/>
    <lineage>
        <taxon>Bacteria</taxon>
        <taxon>Pseudomonadati</taxon>
        <taxon>Pseudomonadota</taxon>
        <taxon>Gammaproteobacteria</taxon>
        <taxon>Cellvibrionales</taxon>
        <taxon>Microbulbiferaceae</taxon>
        <taxon>Microbulbifer</taxon>
    </lineage>
</organism>
<keyword evidence="1" id="KW-0732">Signal</keyword>
<dbReference type="Proteomes" id="UP001139028">
    <property type="component" value="Unassembled WGS sequence"/>
</dbReference>
<evidence type="ECO:0008006" key="4">
    <source>
        <dbReference type="Google" id="ProtNLM"/>
    </source>
</evidence>
<keyword evidence="3" id="KW-1185">Reference proteome</keyword>
<accession>A0A9X2EQN6</accession>
<comment type="caution">
    <text evidence="2">The sequence shown here is derived from an EMBL/GenBank/DDBJ whole genome shotgun (WGS) entry which is preliminary data.</text>
</comment>
<gene>
    <name evidence="2" type="ORF">MO867_14620</name>
</gene>
<dbReference type="RefSeq" id="WP_252470413.1">
    <property type="nucleotide sequence ID" value="NZ_JALBWM010000069.1"/>
</dbReference>
<evidence type="ECO:0000256" key="1">
    <source>
        <dbReference type="SAM" id="SignalP"/>
    </source>
</evidence>
<evidence type="ECO:0000313" key="2">
    <source>
        <dbReference type="EMBL" id="MCO1335570.1"/>
    </source>
</evidence>
<name>A0A9X2EQN6_9GAMM</name>
<reference evidence="2" key="1">
    <citation type="journal article" date="2022" name="Arch. Microbiol.">
        <title>Microbulbifer okhotskensis sp. nov., isolated from a deep bottom sediment of the Okhotsk Sea.</title>
        <authorList>
            <person name="Romanenko L."/>
            <person name="Kurilenko V."/>
            <person name="Otstavnykh N."/>
            <person name="Velansky P."/>
            <person name="Isaeva M."/>
            <person name="Mikhailov V."/>
        </authorList>
    </citation>
    <scope>NUCLEOTIDE SEQUENCE</scope>
    <source>
        <strain evidence="2">OS29</strain>
    </source>
</reference>